<dbReference type="Proteomes" id="UP000054837">
    <property type="component" value="Unassembled WGS sequence"/>
</dbReference>
<proteinExistence type="predicted"/>
<dbReference type="STRING" id="767452.AVL62_10505"/>
<organism evidence="2 3">
    <name type="scientific">Serinicoccus chungangensis</name>
    <dbReference type="NCBI Taxonomy" id="767452"/>
    <lineage>
        <taxon>Bacteria</taxon>
        <taxon>Bacillati</taxon>
        <taxon>Actinomycetota</taxon>
        <taxon>Actinomycetes</taxon>
        <taxon>Micrococcales</taxon>
        <taxon>Ornithinimicrobiaceae</taxon>
        <taxon>Serinicoccus</taxon>
    </lineage>
</organism>
<dbReference type="PANTHER" id="PTHR40763:SF5">
    <property type="entry name" value="MEMBRANE PROTEIN"/>
    <property type="match status" value="1"/>
</dbReference>
<gene>
    <name evidence="2" type="ORF">AVL62_10505</name>
</gene>
<keyword evidence="3" id="KW-1185">Reference proteome</keyword>
<dbReference type="PANTHER" id="PTHR40763">
    <property type="entry name" value="MEMBRANE PROTEIN-RELATED"/>
    <property type="match status" value="1"/>
</dbReference>
<evidence type="ECO:0008006" key="4">
    <source>
        <dbReference type="Google" id="ProtNLM"/>
    </source>
</evidence>
<dbReference type="EMBL" id="LQBL01000003">
    <property type="protein sequence ID" value="KUG58345.1"/>
    <property type="molecule type" value="Genomic_DNA"/>
</dbReference>
<feature type="compositionally biased region" description="Pro residues" evidence="1">
    <location>
        <begin position="1"/>
        <end position="10"/>
    </location>
</feature>
<name>A0A0W8IEG6_9MICO</name>
<sequence>MPPLPGPPVTGPGDDVDRPVTIVGGPAAEDSPDWRPGVPPEQTEPARRPADPPAPAPARITSFFSSTHRIGRWQVPEVLTVSGGFSETVLDLREAVVTSRVVELRLNDIFSSCKVIVPRGVGVDVQGGSALFSSLSGDYEGVSDPGRWRLTIAHNGAFSSVEIVSLDPGEKEPKWWHKLF</sequence>
<evidence type="ECO:0000313" key="3">
    <source>
        <dbReference type="Proteomes" id="UP000054837"/>
    </source>
</evidence>
<dbReference type="AlphaFoldDB" id="A0A0W8IEG6"/>
<evidence type="ECO:0000256" key="1">
    <source>
        <dbReference type="SAM" id="MobiDB-lite"/>
    </source>
</evidence>
<dbReference type="OrthoDB" id="3625082at2"/>
<feature type="region of interest" description="Disordered" evidence="1">
    <location>
        <begin position="1"/>
        <end position="57"/>
    </location>
</feature>
<comment type="caution">
    <text evidence="2">The sequence shown here is derived from an EMBL/GenBank/DDBJ whole genome shotgun (WGS) entry which is preliminary data.</text>
</comment>
<dbReference type="RefSeq" id="WP_058890022.1">
    <property type="nucleotide sequence ID" value="NZ_LQBL01000003.1"/>
</dbReference>
<protein>
    <recommendedName>
        <fullName evidence="4">Cell wall-active antibiotics response LiaF-like C-terminal domain-containing protein</fullName>
    </recommendedName>
</protein>
<accession>A0A0W8IEG6</accession>
<evidence type="ECO:0000313" key="2">
    <source>
        <dbReference type="EMBL" id="KUG58345.1"/>
    </source>
</evidence>
<reference evidence="2 3" key="1">
    <citation type="submission" date="2015-12" db="EMBL/GenBank/DDBJ databases">
        <title>Serinicoccus chungangenesis strain CD08_5 genome sequencing and assembly.</title>
        <authorList>
            <person name="Chander A.M."/>
            <person name="Kaur G."/>
            <person name="Nair G.R."/>
            <person name="Dhawan D.K."/>
            <person name="Kochhar R.K."/>
            <person name="Mayilraj S."/>
            <person name="Bhadada S.K."/>
        </authorList>
    </citation>
    <scope>NUCLEOTIDE SEQUENCE [LARGE SCALE GENOMIC DNA]</scope>
    <source>
        <strain evidence="2 3">CD08_5</strain>
    </source>
</reference>